<dbReference type="GO" id="GO:0004252">
    <property type="term" value="F:serine-type endopeptidase activity"/>
    <property type="evidence" value="ECO:0007669"/>
    <property type="project" value="InterPro"/>
</dbReference>
<evidence type="ECO:0000256" key="6">
    <source>
        <dbReference type="ARBA" id="ARBA00022813"/>
    </source>
</evidence>
<dbReference type="InterPro" id="IPR036390">
    <property type="entry name" value="WH_DNA-bd_sf"/>
</dbReference>
<keyword evidence="8" id="KW-0238">DNA-binding</keyword>
<keyword evidence="2" id="KW-0678">Repressor</keyword>
<keyword evidence="9" id="KW-0804">Transcription</keyword>
<dbReference type="Gene3D" id="2.10.109.10">
    <property type="entry name" value="Umud Fragment, subunit A"/>
    <property type="match status" value="1"/>
</dbReference>
<keyword evidence="5 12" id="KW-0378">Hydrolase</keyword>
<evidence type="ECO:0000256" key="5">
    <source>
        <dbReference type="ARBA" id="ARBA00022801"/>
    </source>
</evidence>
<keyword evidence="4" id="KW-0227">DNA damage</keyword>
<dbReference type="InterPro" id="IPR006200">
    <property type="entry name" value="LexA"/>
</dbReference>
<dbReference type="GO" id="GO:0009432">
    <property type="term" value="P:SOS response"/>
    <property type="evidence" value="ECO:0007669"/>
    <property type="project" value="UniProtKB-KW"/>
</dbReference>
<dbReference type="InterPro" id="IPR050077">
    <property type="entry name" value="LexA_repressor"/>
</dbReference>
<feature type="domain" description="Peptidase S24/S26A/S26B/S26C" evidence="13">
    <location>
        <begin position="70"/>
        <end position="182"/>
    </location>
</feature>
<evidence type="ECO:0000256" key="7">
    <source>
        <dbReference type="ARBA" id="ARBA00023015"/>
    </source>
</evidence>
<keyword evidence="3" id="KW-0235">DNA replication</keyword>
<dbReference type="Pfam" id="PF00717">
    <property type="entry name" value="Peptidase_S24"/>
    <property type="match status" value="1"/>
</dbReference>
<evidence type="ECO:0000256" key="1">
    <source>
        <dbReference type="ARBA" id="ARBA00007484"/>
    </source>
</evidence>
<dbReference type="Proteomes" id="UP000177208">
    <property type="component" value="Unassembled WGS sequence"/>
</dbReference>
<comment type="similarity">
    <text evidence="1 12">Belongs to the peptidase S24 family.</text>
</comment>
<dbReference type="PRINTS" id="PR00726">
    <property type="entry name" value="LEXASERPTASE"/>
</dbReference>
<dbReference type="PANTHER" id="PTHR33516">
    <property type="entry name" value="LEXA REPRESSOR"/>
    <property type="match status" value="1"/>
</dbReference>
<reference evidence="14 15" key="1">
    <citation type="journal article" date="2016" name="Nat. Commun.">
        <title>Thousands of microbial genomes shed light on interconnected biogeochemical processes in an aquifer system.</title>
        <authorList>
            <person name="Anantharaman K."/>
            <person name="Brown C.T."/>
            <person name="Hug L.A."/>
            <person name="Sharon I."/>
            <person name="Castelle C.J."/>
            <person name="Probst A.J."/>
            <person name="Thomas B.C."/>
            <person name="Singh A."/>
            <person name="Wilkins M.J."/>
            <person name="Karaoz U."/>
            <person name="Brodie E.L."/>
            <person name="Williams K.H."/>
            <person name="Hubbard S.S."/>
            <person name="Banfield J.F."/>
        </authorList>
    </citation>
    <scope>NUCLEOTIDE SEQUENCE [LARGE SCALE GENOMIC DNA]</scope>
</reference>
<proteinExistence type="inferred from homology"/>
<evidence type="ECO:0000256" key="2">
    <source>
        <dbReference type="ARBA" id="ARBA00022491"/>
    </source>
</evidence>
<accession>A0A1F7G8Y9</accession>
<gene>
    <name evidence="14" type="ORF">A2774_03460</name>
</gene>
<dbReference type="NCBIfam" id="TIGR00498">
    <property type="entry name" value="lexA"/>
    <property type="match status" value="1"/>
</dbReference>
<evidence type="ECO:0000256" key="3">
    <source>
        <dbReference type="ARBA" id="ARBA00022705"/>
    </source>
</evidence>
<dbReference type="SUPFAM" id="SSF51306">
    <property type="entry name" value="LexA/Signal peptidase"/>
    <property type="match status" value="1"/>
</dbReference>
<dbReference type="GO" id="GO:0045892">
    <property type="term" value="P:negative regulation of DNA-templated transcription"/>
    <property type="evidence" value="ECO:0007669"/>
    <property type="project" value="InterPro"/>
</dbReference>
<dbReference type="GO" id="GO:0006260">
    <property type="term" value="P:DNA replication"/>
    <property type="evidence" value="ECO:0007669"/>
    <property type="project" value="UniProtKB-KW"/>
</dbReference>
<evidence type="ECO:0000313" key="15">
    <source>
        <dbReference type="Proteomes" id="UP000177208"/>
    </source>
</evidence>
<evidence type="ECO:0000256" key="9">
    <source>
        <dbReference type="ARBA" id="ARBA00023163"/>
    </source>
</evidence>
<keyword evidence="10" id="KW-0234">DNA repair</keyword>
<dbReference type="GO" id="GO:0006281">
    <property type="term" value="P:DNA repair"/>
    <property type="evidence" value="ECO:0007669"/>
    <property type="project" value="UniProtKB-KW"/>
</dbReference>
<dbReference type="InterPro" id="IPR036388">
    <property type="entry name" value="WH-like_DNA-bd_sf"/>
</dbReference>
<name>A0A1F7G8Y9_9BACT</name>
<dbReference type="InterPro" id="IPR039418">
    <property type="entry name" value="LexA-like"/>
</dbReference>
<organism evidence="14 15">
    <name type="scientific">Candidatus Roizmanbacteria bacterium RIFCSPHIGHO2_01_FULL_39_12c</name>
    <dbReference type="NCBI Taxonomy" id="1802031"/>
    <lineage>
        <taxon>Bacteria</taxon>
        <taxon>Candidatus Roizmaniibacteriota</taxon>
    </lineage>
</organism>
<evidence type="ECO:0000313" key="14">
    <source>
        <dbReference type="EMBL" id="OGK15361.1"/>
    </source>
</evidence>
<dbReference type="EMBL" id="MFZG01000038">
    <property type="protein sequence ID" value="OGK15361.1"/>
    <property type="molecule type" value="Genomic_DNA"/>
</dbReference>
<keyword evidence="6 12" id="KW-0068">Autocatalytic cleavage</keyword>
<sequence length="190" mass="21472">MKSVVSNRLNAIKKFFHKHKRLPSYSEMLKLFNLSSKNAVFKIVQKLIELNFLKKESHKLAPTSKFFALPLVGLVKAGFPILAEENRDYLTLDEYLIGDPQSSFLLKVSGDSLIGLGIFDGDLVIIDKKDQATSGDVVLAQIDREWTLKILKKDGVKAYLEAANPKYPPFYPVQELEIFGVVKAVIRKFN</sequence>
<dbReference type="InterPro" id="IPR015927">
    <property type="entry name" value="Peptidase_S24_S26A/B/C"/>
</dbReference>
<evidence type="ECO:0000256" key="10">
    <source>
        <dbReference type="ARBA" id="ARBA00023204"/>
    </source>
</evidence>
<evidence type="ECO:0000256" key="8">
    <source>
        <dbReference type="ARBA" id="ARBA00023125"/>
    </source>
</evidence>
<dbReference type="CDD" id="cd06529">
    <property type="entry name" value="S24_LexA-like"/>
    <property type="match status" value="1"/>
</dbReference>
<evidence type="ECO:0000256" key="4">
    <source>
        <dbReference type="ARBA" id="ARBA00022763"/>
    </source>
</evidence>
<dbReference type="Gene3D" id="1.10.10.10">
    <property type="entry name" value="Winged helix-like DNA-binding domain superfamily/Winged helix DNA-binding domain"/>
    <property type="match status" value="1"/>
</dbReference>
<keyword evidence="11" id="KW-0742">SOS response</keyword>
<dbReference type="SUPFAM" id="SSF46785">
    <property type="entry name" value="Winged helix' DNA-binding domain"/>
    <property type="match status" value="1"/>
</dbReference>
<evidence type="ECO:0000259" key="13">
    <source>
        <dbReference type="Pfam" id="PF00717"/>
    </source>
</evidence>
<dbReference type="InterPro" id="IPR036286">
    <property type="entry name" value="LexA/Signal_pep-like_sf"/>
</dbReference>
<dbReference type="GO" id="GO:0003677">
    <property type="term" value="F:DNA binding"/>
    <property type="evidence" value="ECO:0007669"/>
    <property type="project" value="UniProtKB-KW"/>
</dbReference>
<evidence type="ECO:0000256" key="11">
    <source>
        <dbReference type="ARBA" id="ARBA00023236"/>
    </source>
</evidence>
<dbReference type="PANTHER" id="PTHR33516:SF2">
    <property type="entry name" value="LEXA REPRESSOR-RELATED"/>
    <property type="match status" value="1"/>
</dbReference>
<protein>
    <submittedName>
        <fullName evidence="14">Repressor LexA</fullName>
    </submittedName>
</protein>
<comment type="caution">
    <text evidence="14">The sequence shown here is derived from an EMBL/GenBank/DDBJ whole genome shotgun (WGS) entry which is preliminary data.</text>
</comment>
<dbReference type="InterPro" id="IPR006197">
    <property type="entry name" value="Peptidase_S24_LexA"/>
</dbReference>
<dbReference type="AlphaFoldDB" id="A0A1F7G8Y9"/>
<evidence type="ECO:0000256" key="12">
    <source>
        <dbReference type="RuleBase" id="RU003991"/>
    </source>
</evidence>
<keyword evidence="7" id="KW-0805">Transcription regulation</keyword>